<name>A0A9N8EQY7_9STRA</name>
<dbReference type="AlphaFoldDB" id="A0A9N8EQY7"/>
<dbReference type="Gene3D" id="3.40.525.10">
    <property type="entry name" value="CRAL-TRIO lipid binding domain"/>
    <property type="match status" value="1"/>
</dbReference>
<gene>
    <name evidence="2" type="ORF">SEMRO_1826_G300150.1</name>
</gene>
<proteinExistence type="predicted"/>
<comment type="caution">
    <text evidence="2">The sequence shown here is derived from an EMBL/GenBank/DDBJ whole genome shotgun (WGS) entry which is preliminary data.</text>
</comment>
<evidence type="ECO:0000313" key="3">
    <source>
        <dbReference type="Proteomes" id="UP001153069"/>
    </source>
</evidence>
<evidence type="ECO:0000313" key="2">
    <source>
        <dbReference type="EMBL" id="CAB9526432.1"/>
    </source>
</evidence>
<accession>A0A9N8EQY7</accession>
<protein>
    <submittedName>
        <fullName evidence="2">Uncharacterized protein</fullName>
    </submittedName>
</protein>
<organism evidence="2 3">
    <name type="scientific">Seminavis robusta</name>
    <dbReference type="NCBI Taxonomy" id="568900"/>
    <lineage>
        <taxon>Eukaryota</taxon>
        <taxon>Sar</taxon>
        <taxon>Stramenopiles</taxon>
        <taxon>Ochrophyta</taxon>
        <taxon>Bacillariophyta</taxon>
        <taxon>Bacillariophyceae</taxon>
        <taxon>Bacillariophycidae</taxon>
        <taxon>Naviculales</taxon>
        <taxon>Naviculaceae</taxon>
        <taxon>Seminavis</taxon>
    </lineage>
</organism>
<keyword evidence="3" id="KW-1185">Reference proteome</keyword>
<feature type="compositionally biased region" description="Low complexity" evidence="1">
    <location>
        <begin position="305"/>
        <end position="322"/>
    </location>
</feature>
<evidence type="ECO:0000256" key="1">
    <source>
        <dbReference type="SAM" id="MobiDB-lite"/>
    </source>
</evidence>
<dbReference type="EMBL" id="CAICTM010001824">
    <property type="protein sequence ID" value="CAB9526432.1"/>
    <property type="molecule type" value="Genomic_DNA"/>
</dbReference>
<dbReference type="Proteomes" id="UP001153069">
    <property type="component" value="Unassembled WGS sequence"/>
</dbReference>
<reference evidence="2" key="1">
    <citation type="submission" date="2020-06" db="EMBL/GenBank/DDBJ databases">
        <authorList>
            <consortium name="Plant Systems Biology data submission"/>
        </authorList>
    </citation>
    <scope>NUCLEOTIDE SEQUENCE</scope>
    <source>
        <strain evidence="2">D6</strain>
    </source>
</reference>
<dbReference type="InterPro" id="IPR036865">
    <property type="entry name" value="CRAL-TRIO_dom_sf"/>
</dbReference>
<feature type="region of interest" description="Disordered" evidence="1">
    <location>
        <begin position="1"/>
        <end position="32"/>
    </location>
</feature>
<sequence>MNEQLNAAAAAAAGDQSDDDEDTSNSNNRESFACPRHDFRMNLTATERHEALAIKTAIEACPDIDDLPDFDYVQLALVDHSNVERALERARHFQTVRAEYGFQDSYDENVRLVEHFMQLMPKFMLDLAYNQDEGNYILVVDIANFEETKIRTVEDDKALMGTALNIGHFLCPDFFAIRQGAYAVMETEGYNWKQYTMKTRRRIWQEVLGIYPVNVKQLKYFNTGLVANLAASLMKRFLPLELFSKIQVGCTFSNGGRLDTFYAVPSHQVANQRFQARAKQCLQIRYEHRRTFRLNPDEQQDGEQAEQQQVGQPQTAGDVEEP</sequence>
<feature type="region of interest" description="Disordered" evidence="1">
    <location>
        <begin position="295"/>
        <end position="322"/>
    </location>
</feature>
<dbReference type="SUPFAM" id="SSF52087">
    <property type="entry name" value="CRAL/TRIO domain"/>
    <property type="match status" value="1"/>
</dbReference>